<feature type="region of interest" description="Disordered" evidence="1">
    <location>
        <begin position="220"/>
        <end position="242"/>
    </location>
</feature>
<proteinExistence type="predicted"/>
<sequence length="267" mass="29311">MKMMLRLLSLLVAVLSVTIAVAAQDNQQPTFINPATKLPVNANETACLAKLNWPKCYAWNWTNAMYKDDPGLKKYEAQVCTQECMSMKASLSRKYVESMCGANPILPREIKMDKLDLYRIQAQFTCSKDEFGGLCSALQMEAWEAAKFNASDHLGPDEVGQLPWSVVPKEYACSKCVLQDIEVEKQMGAWYNLTESESESVGLYNRTEAAMQERAQLCKGWKPSRKTGSSSPANGRAIPPGSSSASSFVWGSTMAVLVGVVVAIAAL</sequence>
<organism evidence="3 4">
    <name type="scientific">Catenaria anguillulae PL171</name>
    <dbReference type="NCBI Taxonomy" id="765915"/>
    <lineage>
        <taxon>Eukaryota</taxon>
        <taxon>Fungi</taxon>
        <taxon>Fungi incertae sedis</taxon>
        <taxon>Blastocladiomycota</taxon>
        <taxon>Blastocladiomycetes</taxon>
        <taxon>Blastocladiales</taxon>
        <taxon>Catenariaceae</taxon>
        <taxon>Catenaria</taxon>
    </lineage>
</organism>
<keyword evidence="2" id="KW-0732">Signal</keyword>
<feature type="signal peptide" evidence="2">
    <location>
        <begin position="1"/>
        <end position="23"/>
    </location>
</feature>
<name>A0A1Y2HV28_9FUNG</name>
<dbReference type="AlphaFoldDB" id="A0A1Y2HV28"/>
<protein>
    <submittedName>
        <fullName evidence="3">Uncharacterized protein</fullName>
    </submittedName>
</protein>
<dbReference type="EMBL" id="MCFL01000008">
    <property type="protein sequence ID" value="ORZ38468.1"/>
    <property type="molecule type" value="Genomic_DNA"/>
</dbReference>
<keyword evidence="4" id="KW-1185">Reference proteome</keyword>
<feature type="chain" id="PRO_5012960292" evidence="2">
    <location>
        <begin position="24"/>
        <end position="267"/>
    </location>
</feature>
<evidence type="ECO:0000313" key="4">
    <source>
        <dbReference type="Proteomes" id="UP000193411"/>
    </source>
</evidence>
<reference evidence="3 4" key="1">
    <citation type="submission" date="2016-07" db="EMBL/GenBank/DDBJ databases">
        <title>Pervasive Adenine N6-methylation of Active Genes in Fungi.</title>
        <authorList>
            <consortium name="DOE Joint Genome Institute"/>
            <person name="Mondo S.J."/>
            <person name="Dannebaum R.O."/>
            <person name="Kuo R.C."/>
            <person name="Labutti K."/>
            <person name="Haridas S."/>
            <person name="Kuo A."/>
            <person name="Salamov A."/>
            <person name="Ahrendt S.R."/>
            <person name="Lipzen A."/>
            <person name="Sullivan W."/>
            <person name="Andreopoulos W.B."/>
            <person name="Clum A."/>
            <person name="Lindquist E."/>
            <person name="Daum C."/>
            <person name="Ramamoorthy G.K."/>
            <person name="Gryganskyi A."/>
            <person name="Culley D."/>
            <person name="Magnuson J.K."/>
            <person name="James T.Y."/>
            <person name="O'Malley M.A."/>
            <person name="Stajich J.E."/>
            <person name="Spatafora J.W."/>
            <person name="Visel A."/>
            <person name="Grigoriev I.V."/>
        </authorList>
    </citation>
    <scope>NUCLEOTIDE SEQUENCE [LARGE SCALE GENOMIC DNA]</scope>
    <source>
        <strain evidence="3 4">PL171</strain>
    </source>
</reference>
<gene>
    <name evidence="3" type="ORF">BCR44DRAFT_82987</name>
</gene>
<evidence type="ECO:0000256" key="1">
    <source>
        <dbReference type="SAM" id="MobiDB-lite"/>
    </source>
</evidence>
<evidence type="ECO:0000313" key="3">
    <source>
        <dbReference type="EMBL" id="ORZ38468.1"/>
    </source>
</evidence>
<comment type="caution">
    <text evidence="3">The sequence shown here is derived from an EMBL/GenBank/DDBJ whole genome shotgun (WGS) entry which is preliminary data.</text>
</comment>
<evidence type="ECO:0000256" key="2">
    <source>
        <dbReference type="SAM" id="SignalP"/>
    </source>
</evidence>
<dbReference type="Proteomes" id="UP000193411">
    <property type="component" value="Unassembled WGS sequence"/>
</dbReference>
<accession>A0A1Y2HV28</accession>